<accession>A0AA38GY85</accession>
<dbReference type="PROSITE" id="PS50157">
    <property type="entry name" value="ZINC_FINGER_C2H2_2"/>
    <property type="match status" value="1"/>
</dbReference>
<feature type="non-terminal residue" evidence="10">
    <location>
        <position position="205"/>
    </location>
</feature>
<dbReference type="PANTHER" id="PTHR10593">
    <property type="entry name" value="SERINE/THREONINE-PROTEIN KINASE RIO"/>
    <property type="match status" value="1"/>
</dbReference>
<evidence type="ECO:0000259" key="9">
    <source>
        <dbReference type="PROSITE" id="PS50157"/>
    </source>
</evidence>
<evidence type="ECO:0000256" key="6">
    <source>
        <dbReference type="ARBA" id="ARBA00023163"/>
    </source>
</evidence>
<proteinExistence type="predicted"/>
<dbReference type="FunFam" id="3.30.160.60:FF:000554">
    <property type="entry name" value="protein indeterminate-domain 12-like"/>
    <property type="match status" value="1"/>
</dbReference>
<gene>
    <name evidence="10" type="ORF">KI387_003034</name>
</gene>
<evidence type="ECO:0000256" key="2">
    <source>
        <dbReference type="ARBA" id="ARBA00022737"/>
    </source>
</evidence>
<dbReference type="InterPro" id="IPR013087">
    <property type="entry name" value="Znf_C2H2_type"/>
</dbReference>
<dbReference type="EMBL" id="JAHRHJ020000001">
    <property type="protein sequence ID" value="KAH9330926.1"/>
    <property type="molecule type" value="Genomic_DNA"/>
</dbReference>
<evidence type="ECO:0000313" key="11">
    <source>
        <dbReference type="Proteomes" id="UP000824469"/>
    </source>
</evidence>
<dbReference type="InterPro" id="IPR055186">
    <property type="entry name" value="C2H2-2nd_BIRD-IDD"/>
</dbReference>
<feature type="non-terminal residue" evidence="10">
    <location>
        <position position="1"/>
    </location>
</feature>
<sequence length="205" mass="22829">ALSDRLCSLIKPSVDVVFGLSNMTTLPSPGTAASGTSGSLHIQPIPGFNCSSPLPLSPNSNNKRKRRPAGTPDPDAEVVALSPKTLMESDRYVCEICNQGFQRDQNLQMHRRRHKVPWKLLKRPTPEVRKRVYVCPDPACLHNDPCHALGDLVGIKKHFRRKHSIEKQWKCEKCSKGYAVQSDYKAHLKTCGTRGHSCDCGRVFS</sequence>
<organism evidence="10 11">
    <name type="scientific">Taxus chinensis</name>
    <name type="common">Chinese yew</name>
    <name type="synonym">Taxus wallichiana var. chinensis</name>
    <dbReference type="NCBI Taxonomy" id="29808"/>
    <lineage>
        <taxon>Eukaryota</taxon>
        <taxon>Viridiplantae</taxon>
        <taxon>Streptophyta</taxon>
        <taxon>Embryophyta</taxon>
        <taxon>Tracheophyta</taxon>
        <taxon>Spermatophyta</taxon>
        <taxon>Pinopsida</taxon>
        <taxon>Pinidae</taxon>
        <taxon>Conifers II</taxon>
        <taxon>Cupressales</taxon>
        <taxon>Taxaceae</taxon>
        <taxon>Taxus</taxon>
    </lineage>
</organism>
<dbReference type="GO" id="GO:0008270">
    <property type="term" value="F:zinc ion binding"/>
    <property type="evidence" value="ECO:0007669"/>
    <property type="project" value="UniProtKB-KW"/>
</dbReference>
<evidence type="ECO:0000256" key="1">
    <source>
        <dbReference type="ARBA" id="ARBA00022723"/>
    </source>
</evidence>
<dbReference type="PANTHER" id="PTHR10593:SF10">
    <property type="entry name" value="OS08G0467100 PROTEIN"/>
    <property type="match status" value="1"/>
</dbReference>
<dbReference type="SMART" id="SM00355">
    <property type="entry name" value="ZnF_C2H2"/>
    <property type="match status" value="3"/>
</dbReference>
<keyword evidence="11" id="KW-1185">Reference proteome</keyword>
<dbReference type="Proteomes" id="UP000824469">
    <property type="component" value="Unassembled WGS sequence"/>
</dbReference>
<dbReference type="SUPFAM" id="SSF57667">
    <property type="entry name" value="beta-beta-alpha zinc fingers"/>
    <property type="match status" value="1"/>
</dbReference>
<protein>
    <recommendedName>
        <fullName evidence="9">C2H2-type domain-containing protein</fullName>
    </recommendedName>
</protein>
<name>A0AA38GY85_TAXCH</name>
<dbReference type="Pfam" id="PF22995">
    <property type="entry name" value="C2CH-3rd_BIRD-IDD"/>
    <property type="match status" value="1"/>
</dbReference>
<dbReference type="Gene3D" id="3.30.160.60">
    <property type="entry name" value="Classic Zinc Finger"/>
    <property type="match status" value="1"/>
</dbReference>
<dbReference type="Pfam" id="PF00096">
    <property type="entry name" value="zf-C2H2"/>
    <property type="match status" value="1"/>
</dbReference>
<evidence type="ECO:0000256" key="5">
    <source>
        <dbReference type="ARBA" id="ARBA00023015"/>
    </source>
</evidence>
<feature type="compositionally biased region" description="Low complexity" evidence="8">
    <location>
        <begin position="51"/>
        <end position="61"/>
    </location>
</feature>
<dbReference type="OMA" id="VNHTESP"/>
<feature type="domain" description="C2H2-type" evidence="9">
    <location>
        <begin position="92"/>
        <end position="114"/>
    </location>
</feature>
<evidence type="ECO:0000256" key="8">
    <source>
        <dbReference type="SAM" id="MobiDB-lite"/>
    </source>
</evidence>
<feature type="region of interest" description="Disordered" evidence="8">
    <location>
        <begin position="50"/>
        <end position="77"/>
    </location>
</feature>
<keyword evidence="5" id="KW-0805">Transcription regulation</keyword>
<dbReference type="GO" id="GO:0005634">
    <property type="term" value="C:nucleus"/>
    <property type="evidence" value="ECO:0007669"/>
    <property type="project" value="TreeGrafter"/>
</dbReference>
<keyword evidence="6" id="KW-0804">Transcription</keyword>
<evidence type="ECO:0000256" key="7">
    <source>
        <dbReference type="PROSITE-ProRule" id="PRU00042"/>
    </source>
</evidence>
<comment type="caution">
    <text evidence="10">The sequence shown here is derived from an EMBL/GenBank/DDBJ whole genome shotgun (WGS) entry which is preliminary data.</text>
</comment>
<evidence type="ECO:0000256" key="4">
    <source>
        <dbReference type="ARBA" id="ARBA00022833"/>
    </source>
</evidence>
<dbReference type="PROSITE" id="PS00028">
    <property type="entry name" value="ZINC_FINGER_C2H2_1"/>
    <property type="match status" value="1"/>
</dbReference>
<reference evidence="10 11" key="1">
    <citation type="journal article" date="2021" name="Nat. Plants">
        <title>The Taxus genome provides insights into paclitaxel biosynthesis.</title>
        <authorList>
            <person name="Xiong X."/>
            <person name="Gou J."/>
            <person name="Liao Q."/>
            <person name="Li Y."/>
            <person name="Zhou Q."/>
            <person name="Bi G."/>
            <person name="Li C."/>
            <person name="Du R."/>
            <person name="Wang X."/>
            <person name="Sun T."/>
            <person name="Guo L."/>
            <person name="Liang H."/>
            <person name="Lu P."/>
            <person name="Wu Y."/>
            <person name="Zhang Z."/>
            <person name="Ro D.K."/>
            <person name="Shang Y."/>
            <person name="Huang S."/>
            <person name="Yan J."/>
        </authorList>
    </citation>
    <scope>NUCLEOTIDE SEQUENCE [LARGE SCALE GENOMIC DNA]</scope>
    <source>
        <strain evidence="10">Ta-2019</strain>
    </source>
</reference>
<dbReference type="InterPro" id="IPR055187">
    <property type="entry name" value="C2CH-3rd_BIRD-IDD"/>
</dbReference>
<evidence type="ECO:0000256" key="3">
    <source>
        <dbReference type="ARBA" id="ARBA00022771"/>
    </source>
</evidence>
<dbReference type="InterPro" id="IPR031140">
    <property type="entry name" value="IDD1-16"/>
</dbReference>
<dbReference type="InterPro" id="IPR036236">
    <property type="entry name" value="Znf_C2H2_sf"/>
</dbReference>
<keyword evidence="4" id="KW-0862">Zinc</keyword>
<dbReference type="Pfam" id="PF22996">
    <property type="entry name" value="C2H2-2nd_BIRD-IDD"/>
    <property type="match status" value="1"/>
</dbReference>
<dbReference type="AlphaFoldDB" id="A0AA38GY85"/>
<keyword evidence="3 7" id="KW-0863">Zinc-finger</keyword>
<keyword evidence="2" id="KW-0677">Repeat</keyword>
<dbReference type="GO" id="GO:0003700">
    <property type="term" value="F:DNA-binding transcription factor activity"/>
    <property type="evidence" value="ECO:0007669"/>
    <property type="project" value="TreeGrafter"/>
</dbReference>
<keyword evidence="1" id="KW-0479">Metal-binding</keyword>
<evidence type="ECO:0000313" key="10">
    <source>
        <dbReference type="EMBL" id="KAH9330926.1"/>
    </source>
</evidence>